<feature type="compositionally biased region" description="Gly residues" evidence="1">
    <location>
        <begin position="361"/>
        <end position="377"/>
    </location>
</feature>
<protein>
    <submittedName>
        <fullName evidence="3">Uncharacterized protein</fullName>
    </submittedName>
</protein>
<name>A0ABT1JM34_ACTCY</name>
<feature type="transmembrane region" description="Helical" evidence="2">
    <location>
        <begin position="396"/>
        <end position="416"/>
    </location>
</feature>
<evidence type="ECO:0000313" key="3">
    <source>
        <dbReference type="EMBL" id="MCP2332786.1"/>
    </source>
</evidence>
<sequence>MAVLTGSVVAALVGGLVAVSPFPALGPAEVEEPETGPIAVGAANPVDAPLLGPGDGEHADTIRPGESRFYALPAAPGSWPAVTVALRPTADGAGPPPGACSSRLRVALLTPTGTEPDYGPEPRNAAFGNSSEARVEVTSASPVEAGDPFGEAANGSGYWYAVVNLEADDCWNRYPAVSFPLGLGVDAEQDAPLPPYPEIGVPGAPTPSGATTLPADGTATVATLHPGESRWFAVPVEPGSRIGATALFSGDPQATSPECPARVSLALHSPGNTVLGRDVDSFTGTSVVGASISVAEGAPGAAGRQVGLAGLHLLRIELATGLCGATASISDLGYRVRLTAVAGPVDEVGWPVPGSEEGETAGDGGQRDGGATPGAGTGRPADGHAAERALVDLTGWPSWLFLGATAVIVVAVVLAARGGHRPPGRGVPQGREPVVPVNPDAVAARYDEGGWRRYSALSAPEDAVVTRPFRSPEPPGPERSDRDG</sequence>
<reference evidence="3 4" key="1">
    <citation type="submission" date="2022-06" db="EMBL/GenBank/DDBJ databases">
        <title>Genomic Encyclopedia of Type Strains, Phase I: the one thousand microbial genomes (KMG-I) project.</title>
        <authorList>
            <person name="Kyrpides N."/>
        </authorList>
    </citation>
    <scope>NUCLEOTIDE SEQUENCE [LARGE SCALE GENOMIC DNA]</scope>
    <source>
        <strain evidence="3 4">DSM 43889</strain>
    </source>
</reference>
<feature type="region of interest" description="Disordered" evidence="1">
    <location>
        <begin position="348"/>
        <end position="382"/>
    </location>
</feature>
<evidence type="ECO:0000256" key="1">
    <source>
        <dbReference type="SAM" id="MobiDB-lite"/>
    </source>
</evidence>
<keyword evidence="4" id="KW-1185">Reference proteome</keyword>
<evidence type="ECO:0000256" key="2">
    <source>
        <dbReference type="SAM" id="Phobius"/>
    </source>
</evidence>
<keyword evidence="2" id="KW-1133">Transmembrane helix</keyword>
<dbReference type="Proteomes" id="UP000791080">
    <property type="component" value="Unassembled WGS sequence"/>
</dbReference>
<gene>
    <name evidence="3" type="ORF">G443_003056</name>
</gene>
<evidence type="ECO:0000313" key="4">
    <source>
        <dbReference type="Proteomes" id="UP000791080"/>
    </source>
</evidence>
<accession>A0ABT1JM34</accession>
<keyword evidence="2" id="KW-0472">Membrane</keyword>
<organism evidence="3 4">
    <name type="scientific">Actinoalloteichus caeruleus DSM 43889</name>
    <dbReference type="NCBI Taxonomy" id="1120930"/>
    <lineage>
        <taxon>Bacteria</taxon>
        <taxon>Bacillati</taxon>
        <taxon>Actinomycetota</taxon>
        <taxon>Actinomycetes</taxon>
        <taxon>Pseudonocardiales</taxon>
        <taxon>Pseudonocardiaceae</taxon>
        <taxon>Actinoalloteichus</taxon>
        <taxon>Actinoalloteichus cyanogriseus</taxon>
    </lineage>
</organism>
<proteinExistence type="predicted"/>
<keyword evidence="2" id="KW-0812">Transmembrane</keyword>
<dbReference type="EMBL" id="AUBJ02000001">
    <property type="protein sequence ID" value="MCP2332786.1"/>
    <property type="molecule type" value="Genomic_DNA"/>
</dbReference>
<comment type="caution">
    <text evidence="3">The sequence shown here is derived from an EMBL/GenBank/DDBJ whole genome shotgun (WGS) entry which is preliminary data.</text>
</comment>
<feature type="region of interest" description="Disordered" evidence="1">
    <location>
        <begin position="463"/>
        <end position="484"/>
    </location>
</feature>